<feature type="transmembrane region" description="Helical" evidence="12">
    <location>
        <begin position="1374"/>
        <end position="1394"/>
    </location>
</feature>
<feature type="domain" description="ABC transporter" evidence="13">
    <location>
        <begin position="854"/>
        <end position="1106"/>
    </location>
</feature>
<dbReference type="CDD" id="cd03232">
    <property type="entry name" value="ABCG_PDR_domain2"/>
    <property type="match status" value="1"/>
</dbReference>
<dbReference type="EMBL" id="CM000762">
    <property type="protein sequence ID" value="KXG32863.1"/>
    <property type="molecule type" value="Genomic_DNA"/>
</dbReference>
<dbReference type="InParanoid" id="A0A1B6Q4N3"/>
<dbReference type="Pfam" id="PF19055">
    <property type="entry name" value="ABC2_membrane_7"/>
    <property type="match status" value="1"/>
</dbReference>
<dbReference type="GO" id="GO:0016020">
    <property type="term" value="C:membrane"/>
    <property type="evidence" value="ECO:0007669"/>
    <property type="project" value="UniProtKB-SubCell"/>
</dbReference>
<reference evidence="14 15" key="1">
    <citation type="journal article" date="2009" name="Nature">
        <title>The Sorghum bicolor genome and the diversification of grasses.</title>
        <authorList>
            <person name="Paterson A.H."/>
            <person name="Bowers J.E."/>
            <person name="Bruggmann R."/>
            <person name="Dubchak I."/>
            <person name="Grimwood J."/>
            <person name="Gundlach H."/>
            <person name="Haberer G."/>
            <person name="Hellsten U."/>
            <person name="Mitros T."/>
            <person name="Poliakov A."/>
            <person name="Schmutz J."/>
            <person name="Spannagl M."/>
            <person name="Tang H."/>
            <person name="Wang X."/>
            <person name="Wicker T."/>
            <person name="Bharti A.K."/>
            <person name="Chapman J."/>
            <person name="Feltus F.A."/>
            <person name="Gowik U."/>
            <person name="Grigoriev I.V."/>
            <person name="Lyons E."/>
            <person name="Maher C.A."/>
            <person name="Martis M."/>
            <person name="Narechania A."/>
            <person name="Otillar R.P."/>
            <person name="Penning B.W."/>
            <person name="Salamov A.A."/>
            <person name="Wang Y."/>
            <person name="Zhang L."/>
            <person name="Carpita N.C."/>
            <person name="Freeling M."/>
            <person name="Gingle A.R."/>
            <person name="Hash C.T."/>
            <person name="Keller B."/>
            <person name="Klein P."/>
            <person name="Kresovich S."/>
            <person name="McCann M.C."/>
            <person name="Ming R."/>
            <person name="Peterson D.G."/>
            <person name="Mehboob-ur-Rahman"/>
            <person name="Ware D."/>
            <person name="Westhoff P."/>
            <person name="Mayer K.F."/>
            <person name="Messing J."/>
            <person name="Rokhsar D.S."/>
        </authorList>
    </citation>
    <scope>NUCLEOTIDE SEQUENCE [LARGE SCALE GENOMIC DNA]</scope>
    <source>
        <strain evidence="15">cv. BTx623</strain>
    </source>
</reference>
<feature type="transmembrane region" description="Helical" evidence="12">
    <location>
        <begin position="1420"/>
        <end position="1443"/>
    </location>
</feature>
<feature type="transmembrane region" description="Helical" evidence="12">
    <location>
        <begin position="1277"/>
        <end position="1301"/>
    </location>
</feature>
<evidence type="ECO:0000256" key="1">
    <source>
        <dbReference type="ARBA" id="ARBA00004141"/>
    </source>
</evidence>
<feature type="transmembrane region" description="Helical" evidence="12">
    <location>
        <begin position="560"/>
        <end position="579"/>
    </location>
</feature>
<dbReference type="CDD" id="cd03233">
    <property type="entry name" value="ABCG_PDR_domain1"/>
    <property type="match status" value="1"/>
</dbReference>
<evidence type="ECO:0000256" key="4">
    <source>
        <dbReference type="ARBA" id="ARBA00022692"/>
    </source>
</evidence>
<dbReference type="Proteomes" id="UP000000768">
    <property type="component" value="Chromosome 3"/>
</dbReference>
<dbReference type="OrthoDB" id="66620at2759"/>
<dbReference type="SUPFAM" id="SSF52540">
    <property type="entry name" value="P-loop containing nucleoside triphosphate hydrolases"/>
    <property type="match status" value="2"/>
</dbReference>
<dbReference type="InterPro" id="IPR027417">
    <property type="entry name" value="P-loop_NTPase"/>
</dbReference>
<dbReference type="GO" id="GO:0016887">
    <property type="term" value="F:ATP hydrolysis activity"/>
    <property type="evidence" value="ECO:0007669"/>
    <property type="project" value="InterPro"/>
</dbReference>
<feature type="transmembrane region" description="Helical" evidence="12">
    <location>
        <begin position="1313"/>
        <end position="1335"/>
    </location>
</feature>
<keyword evidence="5" id="KW-0677">Repeat</keyword>
<comment type="function">
    <text evidence="10">May be a general defense protein.</text>
</comment>
<keyword evidence="15" id="KW-1185">Reference proteome</keyword>
<feature type="domain" description="ABC transporter" evidence="13">
    <location>
        <begin position="158"/>
        <end position="431"/>
    </location>
</feature>
<feature type="transmembrane region" description="Helical" evidence="12">
    <location>
        <begin position="611"/>
        <end position="633"/>
    </location>
</feature>
<feature type="transmembrane region" description="Helical" evidence="12">
    <location>
        <begin position="645"/>
        <end position="664"/>
    </location>
</feature>
<evidence type="ECO:0000256" key="7">
    <source>
        <dbReference type="ARBA" id="ARBA00022840"/>
    </source>
</evidence>
<feature type="transmembrane region" description="Helical" evidence="12">
    <location>
        <begin position="1203"/>
        <end position="1221"/>
    </location>
</feature>
<evidence type="ECO:0000256" key="2">
    <source>
        <dbReference type="ARBA" id="ARBA00006012"/>
    </source>
</evidence>
<feature type="transmembrane region" description="Helical" evidence="12">
    <location>
        <begin position="670"/>
        <end position="692"/>
    </location>
</feature>
<evidence type="ECO:0000256" key="8">
    <source>
        <dbReference type="ARBA" id="ARBA00022989"/>
    </source>
</evidence>
<evidence type="ECO:0000256" key="9">
    <source>
        <dbReference type="ARBA" id="ARBA00023136"/>
    </source>
</evidence>
<comment type="subcellular location">
    <subcellularLocation>
        <location evidence="1">Membrane</location>
        <topology evidence="1">Multi-pass membrane protein</topology>
    </subcellularLocation>
</comment>
<accession>A0A1B6Q4N3</accession>
<evidence type="ECO:0000259" key="13">
    <source>
        <dbReference type="PROSITE" id="PS50893"/>
    </source>
</evidence>
<dbReference type="Pfam" id="PF14510">
    <property type="entry name" value="ABC_trans_N"/>
    <property type="match status" value="1"/>
</dbReference>
<evidence type="ECO:0000256" key="10">
    <source>
        <dbReference type="ARBA" id="ARBA00037747"/>
    </source>
</evidence>
<keyword evidence="7" id="KW-0067">ATP-binding</keyword>
<dbReference type="Pfam" id="PF00005">
    <property type="entry name" value="ABC_tran"/>
    <property type="match status" value="2"/>
</dbReference>
<feature type="region of interest" description="Disordered" evidence="11">
    <location>
        <begin position="1"/>
        <end position="37"/>
    </location>
</feature>
<dbReference type="Pfam" id="PF01061">
    <property type="entry name" value="ABC2_membrane"/>
    <property type="match status" value="2"/>
</dbReference>
<keyword evidence="3" id="KW-0813">Transport</keyword>
<dbReference type="InterPro" id="IPR013581">
    <property type="entry name" value="PDR_assoc"/>
</dbReference>
<dbReference type="InterPro" id="IPR043926">
    <property type="entry name" value="ABCG_dom"/>
</dbReference>
<feature type="transmembrane region" description="Helical" evidence="12">
    <location>
        <begin position="1233"/>
        <end position="1257"/>
    </location>
</feature>
<dbReference type="InterPro" id="IPR034001">
    <property type="entry name" value="ABCG_PDR_1"/>
</dbReference>
<dbReference type="InterPro" id="IPR013525">
    <property type="entry name" value="ABC2_TM"/>
</dbReference>
<dbReference type="FunFam" id="3.40.50.300:FF:000179">
    <property type="entry name" value="ABC transporter G family member 34"/>
    <property type="match status" value="1"/>
</dbReference>
<dbReference type="InterPro" id="IPR029481">
    <property type="entry name" value="ABC_trans_N"/>
</dbReference>
<protein>
    <recommendedName>
        <fullName evidence="13">ABC transporter domain-containing protein</fullName>
    </recommendedName>
</protein>
<dbReference type="PANTHER" id="PTHR48040">
    <property type="entry name" value="PLEIOTROPIC DRUG RESISTANCE PROTEIN 1-LIKE ISOFORM X1"/>
    <property type="match status" value="1"/>
</dbReference>
<comment type="similarity">
    <text evidence="2">Belongs to the ABC transporter superfamily. ABCG family. PDR (TC 3.A.1.205) subfamily.</text>
</comment>
<dbReference type="PROSITE" id="PS50893">
    <property type="entry name" value="ABC_TRANSPORTER_2"/>
    <property type="match status" value="2"/>
</dbReference>
<feature type="transmembrane region" description="Helical" evidence="12">
    <location>
        <begin position="1341"/>
        <end position="1362"/>
    </location>
</feature>
<evidence type="ECO:0000313" key="15">
    <source>
        <dbReference type="Proteomes" id="UP000000768"/>
    </source>
</evidence>
<feature type="transmembrane region" description="Helical" evidence="12">
    <location>
        <begin position="527"/>
        <end position="548"/>
    </location>
</feature>
<organism evidence="14 15">
    <name type="scientific">Sorghum bicolor</name>
    <name type="common">Sorghum</name>
    <name type="synonym">Sorghum vulgare</name>
    <dbReference type="NCBI Taxonomy" id="4558"/>
    <lineage>
        <taxon>Eukaryota</taxon>
        <taxon>Viridiplantae</taxon>
        <taxon>Streptophyta</taxon>
        <taxon>Embryophyta</taxon>
        <taxon>Tracheophyta</taxon>
        <taxon>Spermatophyta</taxon>
        <taxon>Magnoliopsida</taxon>
        <taxon>Liliopsida</taxon>
        <taxon>Poales</taxon>
        <taxon>Poaceae</taxon>
        <taxon>PACMAD clade</taxon>
        <taxon>Panicoideae</taxon>
        <taxon>Andropogonodae</taxon>
        <taxon>Andropogoneae</taxon>
        <taxon>Sorghinae</taxon>
        <taxon>Sorghum</taxon>
    </lineage>
</organism>
<dbReference type="PANTHER" id="PTHR48040:SF35">
    <property type="entry name" value="ABC TRANSPORTER G FAMILY MEMBER 39-LIKE"/>
    <property type="match status" value="1"/>
</dbReference>
<dbReference type="eggNOG" id="KOG0065">
    <property type="taxonomic scope" value="Eukaryota"/>
</dbReference>
<evidence type="ECO:0000256" key="12">
    <source>
        <dbReference type="SAM" id="Phobius"/>
    </source>
</evidence>
<dbReference type="FunFam" id="3.40.50.300:FF:000059">
    <property type="entry name" value="ABC transporter G family member 40"/>
    <property type="match status" value="1"/>
</dbReference>
<keyword evidence="6" id="KW-0547">Nucleotide-binding</keyword>
<name>A0A1B6Q4N3_SORBI</name>
<evidence type="ECO:0000256" key="5">
    <source>
        <dbReference type="ARBA" id="ARBA00022737"/>
    </source>
</evidence>
<keyword evidence="9 12" id="KW-0472">Membrane</keyword>
<sequence>MDAAGDIQKVASMRRGGSGSVWRRGDDVFSRSSREEDDEEALRWAALEKLPTYDRVRRAIVPLDGDEAAGGKGLVDVDVLSLGPRERRALLERLVRVADEDNERFLLKLKDRIDRVGIDMPTIEVRFQNLEAEAEVRVGSSGLPTVLNSVVNTVEEAANALHILPSRKRIMPILHDVSGIIKPRRLTLLLGPPGSGKTSLLLALAGRLDKDLKFSGKVTYNGHEMTEFVPERTAAYISQHDLHIGEMTVRETLAFSARCQGVGSGFDMLTELSRREKAANIKPDADIDAFMKAYAMGGQDANVVTDYILKILGLEICADTMVGDEMLRGISGGQRKRVTTGEMLVGPARALFMDEISTGLDSSTTFQIVNSLRQSIHILGGTAVISLLQPAPETYNLFDDIILLSDGQVVYQGPREEVPEFFESVGFRCPERKGVADFLQEVTSKKDQKQYWVRPDEPYRFVSVKEFATAFKSFHTGRAIANELAVPFDKSKSHPAALTTTRYGVSGKELLKANIDREILLMKRNSFVYTFRTFQLILNSIITMTLFFRTKMKHDTVNDGGLYMGAVFFGVVLIMFNGMSELSLTVFKLPVFFKQRDLLFFPAWSYTLPSWIVKVPITFIEVGGYVFLTYYVIGFDPNVSRFFKQYLLLLAVNQMAAALFRFISGASRNMIVANVSASFMLLVVMVLGGFILQKDKIRKWWIWGYWISPMMYAQNAISVNEMLGHSWDKILNSTASNETLGVQSLKSRAVFTEAKWYWIGFGAMVGFTILFNALFTLALTYLKPYGNSRPSVSEEQLQEKHANIKGEVLDANHLVSAFSHRSTDVNTETDLAIMEDDSASSKKGMILPFDPLSLTFDNIKYSVDMPQEMKAQGVQEDRLELLKGVSGSFRPGVLTALMGVSGAGKTTLMDVLAGRKTGGYIEGDIRISGYPKKQETFARVSGYCEQNDIHSPQVTVYESLLFSAWLRLPKDVDSNKRKIFIEEVMELVELKPLRNALVGLPGVNGLSTEQRKRLTIAVELVANPSIIFMDEPTSGLDARAAAIVMRTVRNTVDTGRTVVCTIHQPSIDIFEAFDELFLMKRGGEEIYAGPLGHHSSELINYFEAIQGVSKIKDGYNPATWMLEVTTTSQEQILGLDFSDMYKKSELYQRNKALIKELSQPAPGSSDLHFPSKYAQSSITQCVACLWKQNMSYWRNPPYNTVRFFFTTIIALLLGTIFWDLGGKVSTQQDLMNAMGSMYSAVLFIGIMNCTSVQPVVAVERTVFYRERAAGMYSAFPYAFGQVVIELPYALVQDILYGVIVYSMIGFEWTAAKFFWYLFFGYFTLLYFTFYGMMTVGLTPNYHIASIVSSAFYALWNLFSGFIIPRPKTPIWWRWYCWICPVAWTLYGLVVSQFGDIMTPMDDNRPVKVFVEDYFDFKHSWLGWVAAVVVAFTVLFATLFAFAIMKLNFQKR</sequence>
<dbReference type="InterPro" id="IPR003439">
    <property type="entry name" value="ABC_transporter-like_ATP-bd"/>
</dbReference>
<keyword evidence="4 12" id="KW-0812">Transmembrane</keyword>
<evidence type="ECO:0000256" key="11">
    <source>
        <dbReference type="SAM" id="MobiDB-lite"/>
    </source>
</evidence>
<feature type="transmembrane region" description="Helical" evidence="12">
    <location>
        <begin position="756"/>
        <end position="782"/>
    </location>
</feature>
<dbReference type="InterPro" id="IPR003593">
    <property type="entry name" value="AAA+_ATPase"/>
</dbReference>
<dbReference type="Pfam" id="PF08370">
    <property type="entry name" value="PDR_assoc"/>
    <property type="match status" value="1"/>
</dbReference>
<evidence type="ECO:0000256" key="3">
    <source>
        <dbReference type="ARBA" id="ARBA00022448"/>
    </source>
</evidence>
<dbReference type="ExpressionAtlas" id="A0A1B6Q4N3">
    <property type="expression patterns" value="baseline and differential"/>
</dbReference>
<evidence type="ECO:0000256" key="6">
    <source>
        <dbReference type="ARBA" id="ARBA00022741"/>
    </source>
</evidence>
<reference evidence="15" key="2">
    <citation type="journal article" date="2018" name="Plant J.">
        <title>The Sorghum bicolor reference genome: improved assembly, gene annotations, a transcriptome atlas, and signatures of genome organization.</title>
        <authorList>
            <person name="McCormick R.F."/>
            <person name="Truong S.K."/>
            <person name="Sreedasyam A."/>
            <person name="Jenkins J."/>
            <person name="Shu S."/>
            <person name="Sims D."/>
            <person name="Kennedy M."/>
            <person name="Amirebrahimi M."/>
            <person name="Weers B.D."/>
            <person name="McKinley B."/>
            <person name="Mattison A."/>
            <person name="Morishige D.T."/>
            <person name="Grimwood J."/>
            <person name="Schmutz J."/>
            <person name="Mullet J.E."/>
        </authorList>
    </citation>
    <scope>NUCLEOTIDE SEQUENCE [LARGE SCALE GENOMIC DNA]</scope>
    <source>
        <strain evidence="15">cv. BTx623</strain>
    </source>
</reference>
<dbReference type="SMART" id="SM00382">
    <property type="entry name" value="AAA"/>
    <property type="match status" value="2"/>
</dbReference>
<dbReference type="FunCoup" id="A0A1B6Q4N3">
    <property type="interactions" value="99"/>
</dbReference>
<keyword evidence="8 12" id="KW-1133">Transmembrane helix</keyword>
<proteinExistence type="inferred from homology"/>
<gene>
    <name evidence="14" type="ORF">SORBI_3003G215800</name>
</gene>
<dbReference type="Gene3D" id="3.40.50.300">
    <property type="entry name" value="P-loop containing nucleotide triphosphate hydrolases"/>
    <property type="match status" value="2"/>
</dbReference>
<dbReference type="InterPro" id="IPR034003">
    <property type="entry name" value="ABCG_PDR_2"/>
</dbReference>
<dbReference type="Gramene" id="KXG32863">
    <property type="protein sequence ID" value="KXG32863"/>
    <property type="gene ID" value="SORBI_3003G215800"/>
</dbReference>
<evidence type="ECO:0000313" key="14">
    <source>
        <dbReference type="EMBL" id="KXG32863.1"/>
    </source>
</evidence>
<dbReference type="GO" id="GO:0140359">
    <property type="term" value="F:ABC-type transporter activity"/>
    <property type="evidence" value="ECO:0007669"/>
    <property type="project" value="InterPro"/>
</dbReference>
<dbReference type="GO" id="GO:0005524">
    <property type="term" value="F:ATP binding"/>
    <property type="evidence" value="ECO:0007669"/>
    <property type="project" value="UniProtKB-KW"/>
</dbReference>
<feature type="compositionally biased region" description="Basic and acidic residues" evidence="11">
    <location>
        <begin position="23"/>
        <end position="34"/>
    </location>
</feature>